<protein>
    <recommendedName>
        <fullName evidence="13">Serine/threonine-protein phosphatase</fullName>
        <ecNumber evidence="13">3.1.3.16</ecNumber>
    </recommendedName>
</protein>
<keyword evidence="16" id="KW-1185">Reference proteome</keyword>
<keyword evidence="7" id="KW-0862">Zinc</keyword>
<evidence type="ECO:0000256" key="7">
    <source>
        <dbReference type="ARBA" id="ARBA00022833"/>
    </source>
</evidence>
<dbReference type="PANTHER" id="PTHR45673">
    <property type="entry name" value="SERINE/THREONINE-PROTEIN PHOSPHATASE 2B CATALYTIC SUBUNIT 1-RELATED"/>
    <property type="match status" value="1"/>
</dbReference>
<dbReference type="Proteomes" id="UP000054454">
    <property type="component" value="Unassembled WGS sequence"/>
</dbReference>
<evidence type="ECO:0000256" key="13">
    <source>
        <dbReference type="RuleBase" id="RU004273"/>
    </source>
</evidence>
<dbReference type="FunFam" id="3.60.21.10:FF:000002">
    <property type="entry name" value="Serine/threonine-protein phosphatase"/>
    <property type="match status" value="1"/>
</dbReference>
<dbReference type="SMART" id="SM00156">
    <property type="entry name" value="PP2Ac"/>
    <property type="match status" value="1"/>
</dbReference>
<evidence type="ECO:0000256" key="1">
    <source>
        <dbReference type="ARBA" id="ARBA00001947"/>
    </source>
</evidence>
<evidence type="ECO:0000256" key="5">
    <source>
        <dbReference type="ARBA" id="ARBA00022723"/>
    </source>
</evidence>
<dbReference type="OrthoDB" id="5593063at2759"/>
<dbReference type="InterPro" id="IPR029052">
    <property type="entry name" value="Metallo-depent_PP-like"/>
</dbReference>
<comment type="subunit">
    <text evidence="4">Composed of two components (A and B), the A component is the catalytic subunit and the B component confers calcium sensitivity.</text>
</comment>
<evidence type="ECO:0000256" key="8">
    <source>
        <dbReference type="ARBA" id="ARBA00022860"/>
    </source>
</evidence>
<evidence type="ECO:0000256" key="12">
    <source>
        <dbReference type="ARBA" id="ARBA00048336"/>
    </source>
</evidence>
<organism evidence="15 16">
    <name type="scientific">Pneumocystis carinii (strain B80)</name>
    <name type="common">Rat pneumocystis pneumonia agent</name>
    <name type="synonym">Pneumocystis carinii f. sp. carinii</name>
    <dbReference type="NCBI Taxonomy" id="1408658"/>
    <lineage>
        <taxon>Eukaryota</taxon>
        <taxon>Fungi</taxon>
        <taxon>Dikarya</taxon>
        <taxon>Ascomycota</taxon>
        <taxon>Taphrinomycotina</taxon>
        <taxon>Pneumocystomycetes</taxon>
        <taxon>Pneumocystaceae</taxon>
        <taxon>Pneumocystis</taxon>
    </lineage>
</organism>
<evidence type="ECO:0000256" key="9">
    <source>
        <dbReference type="ARBA" id="ARBA00022912"/>
    </source>
</evidence>
<comment type="catalytic activity">
    <reaction evidence="11">
        <text>O-phospho-L-seryl-[protein] + H2O = L-seryl-[protein] + phosphate</text>
        <dbReference type="Rhea" id="RHEA:20629"/>
        <dbReference type="Rhea" id="RHEA-COMP:9863"/>
        <dbReference type="Rhea" id="RHEA-COMP:11604"/>
        <dbReference type="ChEBI" id="CHEBI:15377"/>
        <dbReference type="ChEBI" id="CHEBI:29999"/>
        <dbReference type="ChEBI" id="CHEBI:43474"/>
        <dbReference type="ChEBI" id="CHEBI:83421"/>
        <dbReference type="EC" id="3.1.3.16"/>
    </reaction>
</comment>
<dbReference type="GeneID" id="28935822"/>
<evidence type="ECO:0000256" key="11">
    <source>
        <dbReference type="ARBA" id="ARBA00047761"/>
    </source>
</evidence>
<evidence type="ECO:0000256" key="4">
    <source>
        <dbReference type="ARBA" id="ARBA00011112"/>
    </source>
</evidence>
<dbReference type="EC" id="3.1.3.16" evidence="13"/>
<dbReference type="GO" id="GO:0005516">
    <property type="term" value="F:calmodulin binding"/>
    <property type="evidence" value="ECO:0007669"/>
    <property type="project" value="UniProtKB-KW"/>
</dbReference>
<evidence type="ECO:0000256" key="3">
    <source>
        <dbReference type="ARBA" id="ARBA00009905"/>
    </source>
</evidence>
<keyword evidence="5" id="KW-0479">Metal-binding</keyword>
<gene>
    <name evidence="15" type="ORF">T552_01026</name>
</gene>
<accession>A0A0W4ZN66</accession>
<dbReference type="Pfam" id="PF00149">
    <property type="entry name" value="Metallophos"/>
    <property type="match status" value="1"/>
</dbReference>
<comment type="caution">
    <text evidence="15">The sequence shown here is derived from an EMBL/GenBank/DDBJ whole genome shotgun (WGS) entry which is preliminary data.</text>
</comment>
<evidence type="ECO:0000259" key="14">
    <source>
        <dbReference type="PROSITE" id="PS00125"/>
    </source>
</evidence>
<dbReference type="GO" id="GO:0033192">
    <property type="term" value="F:calmodulin-dependent protein phosphatase activity"/>
    <property type="evidence" value="ECO:0007669"/>
    <property type="project" value="InterPro"/>
</dbReference>
<dbReference type="PROSITE" id="PS00125">
    <property type="entry name" value="SER_THR_PHOSPHATASE"/>
    <property type="match status" value="1"/>
</dbReference>
<comment type="cofactor">
    <cofactor evidence="2">
        <name>Fe(3+)</name>
        <dbReference type="ChEBI" id="CHEBI:29034"/>
    </cofactor>
</comment>
<proteinExistence type="inferred from homology"/>
<dbReference type="InterPro" id="IPR043360">
    <property type="entry name" value="PP2B"/>
</dbReference>
<comment type="catalytic activity">
    <reaction evidence="12 13">
        <text>O-phospho-L-threonyl-[protein] + H2O = L-threonyl-[protein] + phosphate</text>
        <dbReference type="Rhea" id="RHEA:47004"/>
        <dbReference type="Rhea" id="RHEA-COMP:11060"/>
        <dbReference type="Rhea" id="RHEA-COMP:11605"/>
        <dbReference type="ChEBI" id="CHEBI:15377"/>
        <dbReference type="ChEBI" id="CHEBI:30013"/>
        <dbReference type="ChEBI" id="CHEBI:43474"/>
        <dbReference type="ChEBI" id="CHEBI:61977"/>
        <dbReference type="EC" id="3.1.3.16"/>
    </reaction>
</comment>
<comment type="similarity">
    <text evidence="3">Belongs to the PPP phosphatase family. PP-2B subfamily.</text>
</comment>
<keyword evidence="6 13" id="KW-0378">Hydrolase</keyword>
<dbReference type="AlphaFoldDB" id="A0A0W4ZN66"/>
<dbReference type="InterPro" id="IPR006186">
    <property type="entry name" value="Ser/Thr-sp_prot-phosphatase"/>
</dbReference>
<evidence type="ECO:0000256" key="6">
    <source>
        <dbReference type="ARBA" id="ARBA00022801"/>
    </source>
</evidence>
<reference evidence="16" key="1">
    <citation type="journal article" date="2016" name="Nat. Commun.">
        <title>Genome analysis of three Pneumocystis species reveals adaptation mechanisms to life exclusively in mammalian hosts.</title>
        <authorList>
            <person name="Ma L."/>
            <person name="Chen Z."/>
            <person name="Huang D.W."/>
            <person name="Kutty G."/>
            <person name="Ishihara M."/>
            <person name="Wang H."/>
            <person name="Abouelleil A."/>
            <person name="Bishop L."/>
            <person name="Davey E."/>
            <person name="Deng R."/>
            <person name="Deng X."/>
            <person name="Fan L."/>
            <person name="Fantoni G."/>
            <person name="Fitzgerald M."/>
            <person name="Gogineni E."/>
            <person name="Goldberg J.M."/>
            <person name="Handley G."/>
            <person name="Hu X."/>
            <person name="Huber C."/>
            <person name="Jiao X."/>
            <person name="Jones K."/>
            <person name="Levin J.Z."/>
            <person name="Liu Y."/>
            <person name="Macdonald P."/>
            <person name="Melnikov A."/>
            <person name="Raley C."/>
            <person name="Sassi M."/>
            <person name="Sherman B.T."/>
            <person name="Song X."/>
            <person name="Sykes S."/>
            <person name="Tran B."/>
            <person name="Walsh L."/>
            <person name="Xia Y."/>
            <person name="Yang J."/>
            <person name="Young S."/>
            <person name="Zeng Q."/>
            <person name="Zheng X."/>
            <person name="Stephens R."/>
            <person name="Nusbaum C."/>
            <person name="Birren B.W."/>
            <person name="Azadi P."/>
            <person name="Lempicki R.A."/>
            <person name="Cuomo C.A."/>
            <person name="Kovacs J.A."/>
        </authorList>
    </citation>
    <scope>NUCLEOTIDE SEQUENCE [LARGE SCALE GENOMIC DNA]</scope>
    <source>
        <strain evidence="16">B80</strain>
    </source>
</reference>
<name>A0A0W4ZN66_PNEC8</name>
<dbReference type="InterPro" id="IPR004843">
    <property type="entry name" value="Calcineurin-like_PHP"/>
</dbReference>
<evidence type="ECO:0000313" key="15">
    <source>
        <dbReference type="EMBL" id="KTW29821.1"/>
    </source>
</evidence>
<dbReference type="PRINTS" id="PR00114">
    <property type="entry name" value="STPHPHTASE"/>
</dbReference>
<dbReference type="Gene3D" id="3.60.21.10">
    <property type="match status" value="1"/>
</dbReference>
<keyword evidence="10" id="KW-0408">Iron</keyword>
<comment type="cofactor">
    <cofactor evidence="1">
        <name>Zn(2+)</name>
        <dbReference type="ChEBI" id="CHEBI:29105"/>
    </cofactor>
</comment>
<evidence type="ECO:0000256" key="10">
    <source>
        <dbReference type="ARBA" id="ARBA00023004"/>
    </source>
</evidence>
<sequence length="538" mass="62200">MKTLQKKASKEPSKTDFTVFQMENGEFVSTQERICKDVQAPITYIPTDDEIFIMDENGGKRLNIQFIKNHFYREGRISEEHALWIIMEGTNIFRNEPNLIELEAPITVCGDIHGQYYDLIKLFEVGGNPSETDYLFLGDYVDRGYFSIECVLYLWALKISYPNSFYLLRGNHECRHLTDYFTFKLECKHKYSENLYDVCIESFCSLPLAAIINKQFLCLHGGLSPELNVLDDLNSIDRFREPPIHGMMIDLLWSDPSEEFGDEKTDDFFVYNHVRGCSYFFSYAAVCSFLERNNLLSIIRAHEAQDSGYRMYCKNKTTGFPSVITIFSAPNYLDIYNNKAAVLKYENNIINIRQFSSSPHPYWLPNFMDAFTWSLPFIGEKIIDVFISILSICSEDEINDENSTKQHDFCVTDLTESEQRMQIIKNKIVAIGRLSRVFHLLRQESESITELKAISGNTKLPPGTLILGSEGIKNAITTFNEARSSDIENERFPPPKNDIDQNYDLIFQDSLCQTDNEQDFINKLFKKISLKSSKKQFS</sequence>
<feature type="domain" description="Serine/threonine specific protein phosphatases" evidence="14">
    <location>
        <begin position="168"/>
        <end position="173"/>
    </location>
</feature>
<dbReference type="RefSeq" id="XP_018226808.1">
    <property type="nucleotide sequence ID" value="XM_018369620.1"/>
</dbReference>
<dbReference type="VEuPathDB" id="FungiDB:T552_01026"/>
<dbReference type="GO" id="GO:0046872">
    <property type="term" value="F:metal ion binding"/>
    <property type="evidence" value="ECO:0007669"/>
    <property type="project" value="UniProtKB-KW"/>
</dbReference>
<dbReference type="InterPro" id="IPR041751">
    <property type="entry name" value="MPP_PP2B"/>
</dbReference>
<keyword evidence="9" id="KW-0904">Protein phosphatase</keyword>
<dbReference type="GO" id="GO:0097720">
    <property type="term" value="P:calcineurin-mediated signaling"/>
    <property type="evidence" value="ECO:0007669"/>
    <property type="project" value="InterPro"/>
</dbReference>
<evidence type="ECO:0000313" key="16">
    <source>
        <dbReference type="Proteomes" id="UP000054454"/>
    </source>
</evidence>
<dbReference type="CDD" id="cd07416">
    <property type="entry name" value="MPP_PP2B"/>
    <property type="match status" value="1"/>
</dbReference>
<keyword evidence="8" id="KW-0112">Calmodulin-binding</keyword>
<evidence type="ECO:0000256" key="2">
    <source>
        <dbReference type="ARBA" id="ARBA00001965"/>
    </source>
</evidence>
<dbReference type="EMBL" id="LFVZ01000004">
    <property type="protein sequence ID" value="KTW29821.1"/>
    <property type="molecule type" value="Genomic_DNA"/>
</dbReference>
<dbReference type="SUPFAM" id="SSF56300">
    <property type="entry name" value="Metallo-dependent phosphatases"/>
    <property type="match status" value="1"/>
</dbReference>